<accession>A0ABR3JUP6</accession>
<sequence>MPVTSVGDRPTTIEYAYRSPSLSSLVDPSKPLLRAHSHSYCPDIRATMDLPLVYRILRSLSDVIVRRYYSELHVQGPENVPYEAPLIIAASHHNEIIDIASLAMSIPHGRHLAFWAKSTMFANLILRNVLLSSGAIPVQRNPNSFSSQSATNSSTDHRTNGKADLFYDSALSLAKGRVLGVFPEGTSYTEPRILQILPGAAWAAVDYATRWGRFGPYANRDSQWLRSECVYIVPTGIVYTDKASYRSRIVVHYGSPIDVDACIQAIMSSDVYNGLPSMQHAVAKALVAAMESELLQLTLNAPDWDTWYAARMACELAGTMPLKDFAPTFQRYIRILSTTTHDGQLDSSRRSFLRYYALLHHTGIDHGALSAILSHRQDTYFALNTANMLYILLRETIIAILHPQFIFFLPQLAVHFPAYVAGALAGRYIAPRSRSSVQRTSGEETQPNEEAQAQYKAVFGGVTAGAVYVGVAWRLGRALFTLSRATAPNIVIGRIGGLLAGHEGASRRLVAMIGVVWGTSWVCSRWHDALIDSNYSQ</sequence>
<dbReference type="Pfam" id="PF01553">
    <property type="entry name" value="Acyltransferase"/>
    <property type="match status" value="1"/>
</dbReference>
<evidence type="ECO:0000313" key="2">
    <source>
        <dbReference type="EMBL" id="KAL0958973.1"/>
    </source>
</evidence>
<gene>
    <name evidence="2" type="ORF">HGRIS_014285</name>
</gene>
<name>A0ABR3JUP6_9AGAR</name>
<dbReference type="InterPro" id="IPR002123">
    <property type="entry name" value="Plipid/glycerol_acylTrfase"/>
</dbReference>
<organism evidence="2 3">
    <name type="scientific">Hohenbuehelia grisea</name>
    <dbReference type="NCBI Taxonomy" id="104357"/>
    <lineage>
        <taxon>Eukaryota</taxon>
        <taxon>Fungi</taxon>
        <taxon>Dikarya</taxon>
        <taxon>Basidiomycota</taxon>
        <taxon>Agaricomycotina</taxon>
        <taxon>Agaricomycetes</taxon>
        <taxon>Agaricomycetidae</taxon>
        <taxon>Agaricales</taxon>
        <taxon>Pleurotineae</taxon>
        <taxon>Pleurotaceae</taxon>
        <taxon>Hohenbuehelia</taxon>
    </lineage>
</organism>
<dbReference type="PANTHER" id="PTHR31605">
    <property type="entry name" value="GLYCEROL-3-PHOSPHATE O-ACYLTRANSFERASE 1"/>
    <property type="match status" value="1"/>
</dbReference>
<keyword evidence="3" id="KW-1185">Reference proteome</keyword>
<evidence type="ECO:0000313" key="3">
    <source>
        <dbReference type="Proteomes" id="UP001556367"/>
    </source>
</evidence>
<protein>
    <recommendedName>
        <fullName evidence="1">Phospholipid/glycerol acyltransferase domain-containing protein</fullName>
    </recommendedName>
</protein>
<dbReference type="PANTHER" id="PTHR31605:SF0">
    <property type="entry name" value="GLYCEROL-3-PHOSPHATE O-ACYLTRANSFERASE 1"/>
    <property type="match status" value="1"/>
</dbReference>
<reference evidence="3" key="1">
    <citation type="submission" date="2024-06" db="EMBL/GenBank/DDBJ databases">
        <title>Multi-omics analyses provide insights into the biosynthesis of the anticancer antibiotic pleurotin in Hohenbuehelia grisea.</title>
        <authorList>
            <person name="Weaver J.A."/>
            <person name="Alberti F."/>
        </authorList>
    </citation>
    <scope>NUCLEOTIDE SEQUENCE [LARGE SCALE GENOMIC DNA]</scope>
    <source>
        <strain evidence="3">T-177</strain>
    </source>
</reference>
<dbReference type="Proteomes" id="UP001556367">
    <property type="component" value="Unassembled WGS sequence"/>
</dbReference>
<dbReference type="InterPro" id="IPR052744">
    <property type="entry name" value="GPAT/DAPAT"/>
</dbReference>
<dbReference type="SMART" id="SM00563">
    <property type="entry name" value="PlsC"/>
    <property type="match status" value="1"/>
</dbReference>
<dbReference type="EMBL" id="JASNQZ010000003">
    <property type="protein sequence ID" value="KAL0958973.1"/>
    <property type="molecule type" value="Genomic_DNA"/>
</dbReference>
<proteinExistence type="predicted"/>
<dbReference type="SUPFAM" id="SSF69593">
    <property type="entry name" value="Glycerol-3-phosphate (1)-acyltransferase"/>
    <property type="match status" value="1"/>
</dbReference>
<evidence type="ECO:0000259" key="1">
    <source>
        <dbReference type="SMART" id="SM00563"/>
    </source>
</evidence>
<feature type="domain" description="Phospholipid/glycerol acyltransferase" evidence="1">
    <location>
        <begin position="86"/>
        <end position="240"/>
    </location>
</feature>
<comment type="caution">
    <text evidence="2">The sequence shown here is derived from an EMBL/GenBank/DDBJ whole genome shotgun (WGS) entry which is preliminary data.</text>
</comment>